<accession>A0A443HKM9</accession>
<dbReference type="AlphaFoldDB" id="A0A443HKM9"/>
<evidence type="ECO:0000313" key="3">
    <source>
        <dbReference type="Proteomes" id="UP000283841"/>
    </source>
</evidence>
<organism evidence="2 3">
    <name type="scientific">Byssochlamys spectabilis</name>
    <name type="common">Paecilomyces variotii</name>
    <dbReference type="NCBI Taxonomy" id="264951"/>
    <lineage>
        <taxon>Eukaryota</taxon>
        <taxon>Fungi</taxon>
        <taxon>Dikarya</taxon>
        <taxon>Ascomycota</taxon>
        <taxon>Pezizomycotina</taxon>
        <taxon>Eurotiomycetes</taxon>
        <taxon>Eurotiomycetidae</taxon>
        <taxon>Eurotiales</taxon>
        <taxon>Thermoascaceae</taxon>
        <taxon>Paecilomyces</taxon>
    </lineage>
</organism>
<sequence length="348" mass="39107">MVLVTSSTISVILSSSVVCIFTFLLFLSGYVLQQQSVRSIQHAIRPPLDSPHKISPHLVARDRGADDQLYLNEASSNYAQDVLSGTRDEDDILSNPTGDTAGKGNYAYLQLVSDPDPSNICSAILFFKTLSKSRSSVHDRLFMYPQVWDMMNEPSKQVSTALSLLRDASTKYDFWLLPIDMSLATKHGYQITDSKLLRLGQIQFLQYDSVLYLQSPGLLLDGEKLDQVLLSRPLPLTYNKDRIESYRNDAWIAMPLRPEREPNLPPVYLIAVNNMGDHVEARTHIPNVAIAGFGELVTGPWGGENPDAAYVFFEKDRDGHVRWEDNPLFGTWRAQQNEVCEGLNLDVN</sequence>
<dbReference type="Proteomes" id="UP000283841">
    <property type="component" value="Unassembled WGS sequence"/>
</dbReference>
<dbReference type="EMBL" id="RCNU01000013">
    <property type="protein sequence ID" value="RWQ92360.1"/>
    <property type="molecule type" value="Genomic_DNA"/>
</dbReference>
<keyword evidence="1" id="KW-0472">Membrane</keyword>
<proteinExistence type="predicted"/>
<gene>
    <name evidence="2" type="ORF">C8Q69DRAFT_95364</name>
</gene>
<evidence type="ECO:0000313" key="2">
    <source>
        <dbReference type="EMBL" id="RWQ92360.1"/>
    </source>
</evidence>
<evidence type="ECO:0000256" key="1">
    <source>
        <dbReference type="SAM" id="Phobius"/>
    </source>
</evidence>
<dbReference type="GeneID" id="39603488"/>
<name>A0A443HKM9_BYSSP</name>
<keyword evidence="3" id="KW-1185">Reference proteome</keyword>
<protein>
    <submittedName>
        <fullName evidence="2">Uncharacterized protein</fullName>
    </submittedName>
</protein>
<feature type="transmembrane region" description="Helical" evidence="1">
    <location>
        <begin position="12"/>
        <end position="32"/>
    </location>
</feature>
<comment type="caution">
    <text evidence="2">The sequence shown here is derived from an EMBL/GenBank/DDBJ whole genome shotgun (WGS) entry which is preliminary data.</text>
</comment>
<dbReference type="RefSeq" id="XP_028482005.1">
    <property type="nucleotide sequence ID" value="XM_028634211.1"/>
</dbReference>
<dbReference type="VEuPathDB" id="FungiDB:C8Q69DRAFT_95364"/>
<keyword evidence="1" id="KW-1133">Transmembrane helix</keyword>
<keyword evidence="1" id="KW-0812">Transmembrane</keyword>
<reference evidence="2 3" key="1">
    <citation type="journal article" date="2018" name="Front. Microbiol.">
        <title>Genomic and genetic insights into a cosmopolitan fungus, Paecilomyces variotii (Eurotiales).</title>
        <authorList>
            <person name="Urquhart A.S."/>
            <person name="Mondo S.J."/>
            <person name="Makela M.R."/>
            <person name="Hane J.K."/>
            <person name="Wiebenga A."/>
            <person name="He G."/>
            <person name="Mihaltcheva S."/>
            <person name="Pangilinan J."/>
            <person name="Lipzen A."/>
            <person name="Barry K."/>
            <person name="de Vries R.P."/>
            <person name="Grigoriev I.V."/>
            <person name="Idnurm A."/>
        </authorList>
    </citation>
    <scope>NUCLEOTIDE SEQUENCE [LARGE SCALE GENOMIC DNA]</scope>
    <source>
        <strain evidence="2 3">CBS 101075</strain>
    </source>
</reference>